<dbReference type="SMART" id="SM00881">
    <property type="entry name" value="CoA_binding"/>
    <property type="match status" value="1"/>
</dbReference>
<dbReference type="PROSITE" id="PS51186">
    <property type="entry name" value="GNAT"/>
    <property type="match status" value="1"/>
</dbReference>
<dbReference type="SUPFAM" id="SSF56059">
    <property type="entry name" value="Glutathione synthetase ATP-binding domain-like"/>
    <property type="match status" value="1"/>
</dbReference>
<dbReference type="Gene3D" id="3.40.50.261">
    <property type="entry name" value="Succinyl-CoA synthetase domains"/>
    <property type="match status" value="2"/>
</dbReference>
<dbReference type="InterPro" id="IPR016102">
    <property type="entry name" value="Succinyl-CoA_synth-like"/>
</dbReference>
<dbReference type="InterPro" id="IPR003781">
    <property type="entry name" value="CoA-bd"/>
</dbReference>
<dbReference type="Pfam" id="PF13380">
    <property type="entry name" value="CoA_binding_2"/>
    <property type="match status" value="1"/>
</dbReference>
<reference evidence="2" key="1">
    <citation type="submission" date="2020-11" db="EMBL/GenBank/DDBJ databases">
        <title>Sequencing the genomes of 1000 actinobacteria strains.</title>
        <authorList>
            <person name="Klenk H.-P."/>
        </authorList>
    </citation>
    <scope>NUCLEOTIDE SEQUENCE</scope>
    <source>
        <strain evidence="2">DSM 43175</strain>
    </source>
</reference>
<sequence length="893" mass="91565">MTELASGAPVFALLTDGTQVQIRQPAPEDHDAVRRLHAGLSAESLYLRFFGLNREMAGRIADRICGEDRSGGGALGAWLRGRLVGVAQYEPIGGDGGGEGGPEAEFAMAVAEDMRHRGVGTLLLEHLASLARARGVRAFRADVLAENAAMLRVFADAGLPTRREFAGGVIEATIPLGERGNFLDTDDRYLTAVAARECRAAIASMEPLLRPRAIAVVGAGRRPGTVGAAILRGIRSAGFEGAVYAVNPHAAGGVLGGVPCVAAPADLPEPPDLAVLAVPAAAVAGAAAACGRRGTRAVVVIGSGLTAAQGRALLDACHAHGMRLVGPNCLGVANVPERLDATFAAGHPRPGSAGVVVQSGGVGIALIDHLSRLGIGVSSFASVGDKYDVSGNDMLMWWEADGDTRLGLLHVESFGNPRKFARTARRVAERMPLLTVLAGRSAPGTRAAASHTAAAATPAVTRRALFRQAGIVATDDLGDLVGTAALLAHQPLPAGPRVAIVANAGGGGVLAADACADAGLIVPPLSAPTRERLAALLPSCAAVGNPVDTTAAVTPERFGAALEVIAADASVDAVLVLVAPTALADLRDAVRGGGKPVAAVVLGQAETVTVGGGGVPAYAFPESAVRALAGAWSYAGWRARPRGVHPAFPDARPAEAASIIGGFLAREPGGGWTPPDEAFRLLEAYGVPLAPWRWARSEDEAARAAAGLGGGVALKADVPGVVHKTAAGALLLDLHGEDRVREAFKRLAARFGDDLRGVLVQAMAAQGVEVLCGLVQEEVFGPLVVFGAGGVDTEALADRAARLAPLTDVEAGELIRESRIAPVLLGHPSRPAGDLPGLADLLLRLSRLAADHPQIAELDLNPTIVRADGVVAVDARVRLVPQRAWDPYLRRLR</sequence>
<evidence type="ECO:0000259" key="1">
    <source>
        <dbReference type="PROSITE" id="PS51186"/>
    </source>
</evidence>
<organism evidence="2 3">
    <name type="scientific">Actinomadura viridis</name>
    <dbReference type="NCBI Taxonomy" id="58110"/>
    <lineage>
        <taxon>Bacteria</taxon>
        <taxon>Bacillati</taxon>
        <taxon>Actinomycetota</taxon>
        <taxon>Actinomycetes</taxon>
        <taxon>Streptosporangiales</taxon>
        <taxon>Thermomonosporaceae</taxon>
        <taxon>Actinomadura</taxon>
    </lineage>
</organism>
<dbReference type="AlphaFoldDB" id="A0A931DI57"/>
<accession>A0A931DI57</accession>
<proteinExistence type="predicted"/>
<dbReference type="GO" id="GO:0043758">
    <property type="term" value="F:acetate-CoA ligase (ADP-forming) activity"/>
    <property type="evidence" value="ECO:0007669"/>
    <property type="project" value="InterPro"/>
</dbReference>
<feature type="domain" description="N-acetyltransferase" evidence="1">
    <location>
        <begin position="20"/>
        <end position="177"/>
    </location>
</feature>
<dbReference type="PANTHER" id="PTHR42793">
    <property type="entry name" value="COA BINDING DOMAIN CONTAINING PROTEIN"/>
    <property type="match status" value="1"/>
</dbReference>
<protein>
    <submittedName>
        <fullName evidence="2">Acyl-CoA synthetase (NDP forming)/GNAT superfamily N-acetyltransferase</fullName>
    </submittedName>
</protein>
<dbReference type="CDD" id="cd04301">
    <property type="entry name" value="NAT_SF"/>
    <property type="match status" value="1"/>
</dbReference>
<dbReference type="Pfam" id="PF19045">
    <property type="entry name" value="Ligase_CoA_2"/>
    <property type="match status" value="1"/>
</dbReference>
<dbReference type="SUPFAM" id="SSF51735">
    <property type="entry name" value="NAD(P)-binding Rossmann-fold domains"/>
    <property type="match status" value="1"/>
</dbReference>
<evidence type="ECO:0000313" key="2">
    <source>
        <dbReference type="EMBL" id="MBG6089184.1"/>
    </source>
</evidence>
<dbReference type="Gene3D" id="3.30.1490.20">
    <property type="entry name" value="ATP-grasp fold, A domain"/>
    <property type="match status" value="1"/>
</dbReference>
<dbReference type="SUPFAM" id="SSF52210">
    <property type="entry name" value="Succinyl-CoA synthetase domains"/>
    <property type="match status" value="2"/>
</dbReference>
<keyword evidence="3" id="KW-1185">Reference proteome</keyword>
<dbReference type="PANTHER" id="PTHR42793:SF1">
    <property type="entry name" value="PEPTIDYL-LYSINE N-ACETYLTRANSFERASE PATZ"/>
    <property type="match status" value="1"/>
</dbReference>
<dbReference type="InterPro" id="IPR000182">
    <property type="entry name" value="GNAT_dom"/>
</dbReference>
<dbReference type="Pfam" id="PF13607">
    <property type="entry name" value="Succ_CoA_lig"/>
    <property type="match status" value="1"/>
</dbReference>
<dbReference type="Pfam" id="PF00583">
    <property type="entry name" value="Acetyltransf_1"/>
    <property type="match status" value="1"/>
</dbReference>
<dbReference type="SUPFAM" id="SSF55729">
    <property type="entry name" value="Acyl-CoA N-acyltransferases (Nat)"/>
    <property type="match status" value="1"/>
</dbReference>
<gene>
    <name evidence="2" type="ORF">IW256_003297</name>
</gene>
<evidence type="ECO:0000313" key="3">
    <source>
        <dbReference type="Proteomes" id="UP000614047"/>
    </source>
</evidence>
<comment type="caution">
    <text evidence="2">The sequence shown here is derived from an EMBL/GenBank/DDBJ whole genome shotgun (WGS) entry which is preliminary data.</text>
</comment>
<dbReference type="InterPro" id="IPR036291">
    <property type="entry name" value="NAD(P)-bd_dom_sf"/>
</dbReference>
<dbReference type="Gene3D" id="3.40.50.720">
    <property type="entry name" value="NAD(P)-binding Rossmann-like Domain"/>
    <property type="match status" value="1"/>
</dbReference>
<dbReference type="GO" id="GO:0016747">
    <property type="term" value="F:acyltransferase activity, transferring groups other than amino-acyl groups"/>
    <property type="evidence" value="ECO:0007669"/>
    <property type="project" value="InterPro"/>
</dbReference>
<dbReference type="InterPro" id="IPR032875">
    <property type="entry name" value="Succ_CoA_lig_flav_dom"/>
</dbReference>
<dbReference type="InterPro" id="IPR013815">
    <property type="entry name" value="ATP_grasp_subdomain_1"/>
</dbReference>
<dbReference type="Gene3D" id="3.40.630.30">
    <property type="match status" value="1"/>
</dbReference>
<dbReference type="Gene3D" id="3.30.470.20">
    <property type="entry name" value="ATP-grasp fold, B domain"/>
    <property type="match status" value="1"/>
</dbReference>
<dbReference type="Proteomes" id="UP000614047">
    <property type="component" value="Unassembled WGS sequence"/>
</dbReference>
<name>A0A931DI57_9ACTN</name>
<dbReference type="Pfam" id="PF13549">
    <property type="entry name" value="ATP-grasp_5"/>
    <property type="match status" value="1"/>
</dbReference>
<dbReference type="InterPro" id="IPR043938">
    <property type="entry name" value="Ligase_CoA_dom"/>
</dbReference>
<dbReference type="GO" id="GO:0005524">
    <property type="term" value="F:ATP binding"/>
    <property type="evidence" value="ECO:0007669"/>
    <property type="project" value="InterPro"/>
</dbReference>
<dbReference type="RefSeq" id="WP_197011820.1">
    <property type="nucleotide sequence ID" value="NZ_BAABES010000004.1"/>
</dbReference>
<dbReference type="InterPro" id="IPR016181">
    <property type="entry name" value="Acyl_CoA_acyltransferase"/>
</dbReference>
<dbReference type="EMBL" id="JADOUA010000001">
    <property type="protein sequence ID" value="MBG6089184.1"/>
    <property type="molecule type" value="Genomic_DNA"/>
</dbReference>